<comment type="similarity">
    <text evidence="2">Belongs to the mandelate racemase/muconate lactonizing enzyme family.</text>
</comment>
<dbReference type="AlphaFoldDB" id="A0A366XBY2"/>
<proteinExistence type="inferred from homology"/>
<dbReference type="GO" id="GO:0046872">
    <property type="term" value="F:metal ion binding"/>
    <property type="evidence" value="ECO:0007669"/>
    <property type="project" value="UniProtKB-KW"/>
</dbReference>
<feature type="domain" description="Mandelate racemase/muconate lactonizing enzyme C-terminal" evidence="5">
    <location>
        <begin position="144"/>
        <end position="243"/>
    </location>
</feature>
<dbReference type="InterPro" id="IPR034593">
    <property type="entry name" value="DgoD-like"/>
</dbReference>
<evidence type="ECO:0000256" key="4">
    <source>
        <dbReference type="ARBA" id="ARBA00022842"/>
    </source>
</evidence>
<keyword evidence="3" id="KW-0479">Metal-binding</keyword>
<reference evidence="6 7" key="1">
    <citation type="submission" date="2018-07" db="EMBL/GenBank/DDBJ databases">
        <title>Modular assembly of carbohydrate-degrading microbial communities in the ocean.</title>
        <authorList>
            <person name="Enke T.N."/>
            <person name="Datta M.S."/>
            <person name="Schwartzman J.A."/>
            <person name="Cermak N."/>
            <person name="Schmitz D.A."/>
            <person name="Barrere J."/>
            <person name="Cordero O.X."/>
        </authorList>
    </citation>
    <scope>NUCLEOTIDE SEQUENCE [LARGE SCALE GENOMIC DNA]</scope>
    <source>
        <strain evidence="6 7">C3M10</strain>
    </source>
</reference>
<dbReference type="Pfam" id="PF02746">
    <property type="entry name" value="MR_MLE_N"/>
    <property type="match status" value="1"/>
</dbReference>
<dbReference type="Gene3D" id="3.30.390.10">
    <property type="entry name" value="Enolase-like, N-terminal domain"/>
    <property type="match status" value="1"/>
</dbReference>
<dbReference type="Proteomes" id="UP000252706">
    <property type="component" value="Unassembled WGS sequence"/>
</dbReference>
<dbReference type="SFLD" id="SFLDS00001">
    <property type="entry name" value="Enolase"/>
    <property type="match status" value="1"/>
</dbReference>
<dbReference type="GO" id="GO:0003824">
    <property type="term" value="F:catalytic activity"/>
    <property type="evidence" value="ECO:0007669"/>
    <property type="project" value="UniProtKB-ARBA"/>
</dbReference>
<dbReference type="InterPro" id="IPR029065">
    <property type="entry name" value="Enolase_C-like"/>
</dbReference>
<evidence type="ECO:0000313" key="6">
    <source>
        <dbReference type="EMBL" id="RBW60582.1"/>
    </source>
</evidence>
<organism evidence="6 7">
    <name type="scientific">Phaeobacter gallaeciensis</name>
    <dbReference type="NCBI Taxonomy" id="60890"/>
    <lineage>
        <taxon>Bacteria</taxon>
        <taxon>Pseudomonadati</taxon>
        <taxon>Pseudomonadota</taxon>
        <taxon>Alphaproteobacteria</taxon>
        <taxon>Rhodobacterales</taxon>
        <taxon>Roseobacteraceae</taxon>
        <taxon>Phaeobacter</taxon>
    </lineage>
</organism>
<dbReference type="PANTHER" id="PTHR48080">
    <property type="entry name" value="D-GALACTONATE DEHYDRATASE-RELATED"/>
    <property type="match status" value="1"/>
</dbReference>
<dbReference type="SUPFAM" id="SSF51604">
    <property type="entry name" value="Enolase C-terminal domain-like"/>
    <property type="match status" value="1"/>
</dbReference>
<sequence>MKITKIELYDVALPYSGGTYLLSGGREYQSFDAAIVCVTTDTGIQGWGESTPFGSTYIAAHARGAHAGIHEIAPHLLGRDPRQVDRINDVMDDALVGHNHAKTALDVACWDIFGKSVDMPVCELLGGATGFRMPTISSIYAGDPEDMRTRVAAHRAKGYMGHSVKIGALDSEGGPALDAERITAALADRKTGEYFIVDANGGLIPETVLRMLRLLPDGLDFVLEAPCASWRETLSLRQRCPVPIIIDELAQQDQDITQIVSQDIADGIGLKISKAGGLTRGRRHRDICRSAGLTVSVQDTVGSDIAFAGIAHLGATVPERYLRCILDCRDMVTLETAHFNAPVVDGGVLVPNAPGLGIEVNRDAIGTPTQIWS</sequence>
<dbReference type="InterPro" id="IPR013342">
    <property type="entry name" value="Mandelate_racemase_C"/>
</dbReference>
<dbReference type="OrthoDB" id="9802699at2"/>
<dbReference type="EMBL" id="QOCE01000011">
    <property type="protein sequence ID" value="RBW60582.1"/>
    <property type="molecule type" value="Genomic_DNA"/>
</dbReference>
<dbReference type="FunFam" id="3.30.390.10:FF:000009">
    <property type="entry name" value="Hydrophobic dipeptide epimerase"/>
    <property type="match status" value="1"/>
</dbReference>
<dbReference type="SUPFAM" id="SSF54826">
    <property type="entry name" value="Enolase N-terminal domain-like"/>
    <property type="match status" value="1"/>
</dbReference>
<keyword evidence="4" id="KW-0460">Magnesium</keyword>
<dbReference type="InterPro" id="IPR036849">
    <property type="entry name" value="Enolase-like_C_sf"/>
</dbReference>
<dbReference type="InterPro" id="IPR013341">
    <property type="entry name" value="Mandelate_racemase_N_dom"/>
</dbReference>
<dbReference type="RefSeq" id="WP_113822132.1">
    <property type="nucleotide sequence ID" value="NZ_QOCE01000011.1"/>
</dbReference>
<name>A0A366XBY2_9RHOB</name>
<accession>A0A366XBY2</accession>
<evidence type="ECO:0000256" key="2">
    <source>
        <dbReference type="ARBA" id="ARBA00008031"/>
    </source>
</evidence>
<dbReference type="SFLD" id="SFLDG00180">
    <property type="entry name" value="muconate_cycloisomerase"/>
    <property type="match status" value="1"/>
</dbReference>
<protein>
    <submittedName>
        <fullName evidence="6">Mandelate racemase</fullName>
    </submittedName>
</protein>
<comment type="caution">
    <text evidence="6">The sequence shown here is derived from an EMBL/GenBank/DDBJ whole genome shotgun (WGS) entry which is preliminary data.</text>
</comment>
<dbReference type="PANTHER" id="PTHR48080:SF3">
    <property type="entry name" value="ENOLASE SUPERFAMILY MEMBER DDB_G0284701"/>
    <property type="match status" value="1"/>
</dbReference>
<dbReference type="Gene3D" id="3.20.20.120">
    <property type="entry name" value="Enolase-like C-terminal domain"/>
    <property type="match status" value="1"/>
</dbReference>
<evidence type="ECO:0000313" key="7">
    <source>
        <dbReference type="Proteomes" id="UP000252706"/>
    </source>
</evidence>
<dbReference type="InterPro" id="IPR029017">
    <property type="entry name" value="Enolase-like_N"/>
</dbReference>
<evidence type="ECO:0000256" key="3">
    <source>
        <dbReference type="ARBA" id="ARBA00022723"/>
    </source>
</evidence>
<comment type="cofactor">
    <cofactor evidence="1">
        <name>Mg(2+)</name>
        <dbReference type="ChEBI" id="CHEBI:18420"/>
    </cofactor>
</comment>
<dbReference type="SMART" id="SM00922">
    <property type="entry name" value="MR_MLE"/>
    <property type="match status" value="1"/>
</dbReference>
<gene>
    <name evidence="6" type="ORF">DS909_03940</name>
</gene>
<evidence type="ECO:0000259" key="5">
    <source>
        <dbReference type="SMART" id="SM00922"/>
    </source>
</evidence>
<evidence type="ECO:0000256" key="1">
    <source>
        <dbReference type="ARBA" id="ARBA00001946"/>
    </source>
</evidence>
<dbReference type="Pfam" id="PF13378">
    <property type="entry name" value="MR_MLE_C"/>
    <property type="match status" value="1"/>
</dbReference>